<dbReference type="Pfam" id="PF01783">
    <property type="entry name" value="Ribosomal_L32p"/>
    <property type="match status" value="1"/>
</dbReference>
<name>A7TEQ4_VANPO</name>
<dbReference type="GO" id="GO:0008270">
    <property type="term" value="F:zinc ion binding"/>
    <property type="evidence" value="ECO:0007669"/>
    <property type="project" value="EnsemblFungi"/>
</dbReference>
<dbReference type="SUPFAM" id="SSF57829">
    <property type="entry name" value="Zn-binding ribosomal proteins"/>
    <property type="match status" value="1"/>
</dbReference>
<sequence>MSVIKSLFNANKLTTLTETCNSLVNTVSKIWSVESGRLALPGGYTIEPNNWDIFSNGGMLLAVPKKKVSHQKKRQRLYAPGKKQLKFQHHLNRCPSCGHYKLANTLCTNCVQEIRHIWKTHTNKKVEDPIQEQELSELDRRLIYPGKKETEYEKKLNNKDKYLKRTIKTLPVENK</sequence>
<keyword evidence="9" id="KW-1185">Reference proteome</keyword>
<evidence type="ECO:0000256" key="5">
    <source>
        <dbReference type="ARBA" id="ARBA00023128"/>
    </source>
</evidence>
<dbReference type="FunCoup" id="A7TEQ4">
    <property type="interactions" value="325"/>
</dbReference>
<dbReference type="KEGG" id="vpo:Kpol_1050p7"/>
<keyword evidence="3" id="KW-0809">Transit peptide</keyword>
<protein>
    <recommendedName>
        <fullName evidence="7">Large ribosomal subunit protein bL32m</fullName>
    </recommendedName>
</protein>
<comment type="similarity">
    <text evidence="2">Belongs to the bacterial ribosomal protein bL32 family.</text>
</comment>
<evidence type="ECO:0000256" key="3">
    <source>
        <dbReference type="ARBA" id="ARBA00022946"/>
    </source>
</evidence>
<evidence type="ECO:0000256" key="6">
    <source>
        <dbReference type="ARBA" id="ARBA00023274"/>
    </source>
</evidence>
<evidence type="ECO:0000256" key="1">
    <source>
        <dbReference type="ARBA" id="ARBA00004173"/>
    </source>
</evidence>
<dbReference type="Proteomes" id="UP000000267">
    <property type="component" value="Unassembled WGS sequence"/>
</dbReference>
<organism evidence="9">
    <name type="scientific">Vanderwaltozyma polyspora (strain ATCC 22028 / DSM 70294 / BCRC 21397 / CBS 2163 / NBRC 10782 / NRRL Y-8283 / UCD 57-17)</name>
    <name type="common">Kluyveromyces polysporus</name>
    <dbReference type="NCBI Taxonomy" id="436907"/>
    <lineage>
        <taxon>Eukaryota</taxon>
        <taxon>Fungi</taxon>
        <taxon>Dikarya</taxon>
        <taxon>Ascomycota</taxon>
        <taxon>Saccharomycotina</taxon>
        <taxon>Saccharomycetes</taxon>
        <taxon>Saccharomycetales</taxon>
        <taxon>Saccharomycetaceae</taxon>
        <taxon>Vanderwaltozyma</taxon>
    </lineage>
</organism>
<dbReference type="eggNOG" id="KOG4080">
    <property type="taxonomic scope" value="Eukaryota"/>
</dbReference>
<dbReference type="GO" id="GO:0006412">
    <property type="term" value="P:translation"/>
    <property type="evidence" value="ECO:0007669"/>
    <property type="project" value="InterPro"/>
</dbReference>
<evidence type="ECO:0000256" key="4">
    <source>
        <dbReference type="ARBA" id="ARBA00022980"/>
    </source>
</evidence>
<dbReference type="AlphaFoldDB" id="A7TEQ4"/>
<dbReference type="OrthoDB" id="2014905at2759"/>
<dbReference type="HOGENOM" id="CLU_095763_1_0_1"/>
<evidence type="ECO:0000313" key="9">
    <source>
        <dbReference type="Proteomes" id="UP000000267"/>
    </source>
</evidence>
<evidence type="ECO:0000256" key="7">
    <source>
        <dbReference type="ARBA" id="ARBA00039935"/>
    </source>
</evidence>
<dbReference type="PANTHER" id="PTHR21026:SF2">
    <property type="entry name" value="LARGE RIBOSOMAL SUBUNIT PROTEIN BL32M"/>
    <property type="match status" value="1"/>
</dbReference>
<evidence type="ECO:0000313" key="8">
    <source>
        <dbReference type="EMBL" id="EDO19150.1"/>
    </source>
</evidence>
<dbReference type="InterPro" id="IPR002677">
    <property type="entry name" value="Ribosomal_bL32"/>
</dbReference>
<accession>A7TEQ4</accession>
<dbReference type="STRING" id="436907.A7TEQ4"/>
<evidence type="ECO:0000256" key="2">
    <source>
        <dbReference type="ARBA" id="ARBA00008560"/>
    </source>
</evidence>
<dbReference type="PhylomeDB" id="A7TEQ4"/>
<dbReference type="RefSeq" id="XP_001647008.1">
    <property type="nucleotide sequence ID" value="XM_001646958.1"/>
</dbReference>
<dbReference type="OMA" id="IRHIWKT"/>
<dbReference type="PANTHER" id="PTHR21026">
    <property type="entry name" value="39S RIBOSOMAL PROTEIN L32, MITOCHONDRIAL"/>
    <property type="match status" value="1"/>
</dbReference>
<gene>
    <name evidence="8" type="ORF">Kpol_1050p7</name>
</gene>
<keyword evidence="6" id="KW-0687">Ribonucleoprotein</keyword>
<dbReference type="EMBL" id="DS480381">
    <property type="protein sequence ID" value="EDO19150.1"/>
    <property type="molecule type" value="Genomic_DNA"/>
</dbReference>
<dbReference type="InterPro" id="IPR011332">
    <property type="entry name" value="Ribosomal_zn-bd"/>
</dbReference>
<keyword evidence="5" id="KW-0496">Mitochondrion</keyword>
<reference evidence="8 9" key="1">
    <citation type="journal article" date="2007" name="Proc. Natl. Acad. Sci. U.S.A.">
        <title>Independent sorting-out of thousands of duplicated gene pairs in two yeast species descended from a whole-genome duplication.</title>
        <authorList>
            <person name="Scannell D.R."/>
            <person name="Frank A.C."/>
            <person name="Conant G.C."/>
            <person name="Byrne K.P."/>
            <person name="Woolfit M."/>
            <person name="Wolfe K.H."/>
        </authorList>
    </citation>
    <scope>NUCLEOTIDE SEQUENCE [LARGE SCALE GENOMIC DNA]</scope>
    <source>
        <strain evidence="9">ATCC 22028 / DSM 70294 / BCRC 21397 / CBS 2163 / NBRC 10782 / NRRL Y-8283 / UCD 57-17</strain>
    </source>
</reference>
<dbReference type="GO" id="GO:0003735">
    <property type="term" value="F:structural constituent of ribosome"/>
    <property type="evidence" value="ECO:0007669"/>
    <property type="project" value="EnsemblFungi"/>
</dbReference>
<keyword evidence="4" id="KW-0689">Ribosomal protein</keyword>
<dbReference type="GO" id="GO:0005743">
    <property type="term" value="C:mitochondrial inner membrane"/>
    <property type="evidence" value="ECO:0007669"/>
    <property type="project" value="EnsemblFungi"/>
</dbReference>
<comment type="subcellular location">
    <subcellularLocation>
        <location evidence="1">Mitochondrion</location>
    </subcellularLocation>
</comment>
<dbReference type="GeneID" id="5547475"/>
<dbReference type="InterPro" id="IPR051991">
    <property type="entry name" value="Mitoribosomal_protein_bL32"/>
</dbReference>
<dbReference type="NCBIfam" id="TIGR01031">
    <property type="entry name" value="rpmF_bact"/>
    <property type="match status" value="1"/>
</dbReference>
<dbReference type="GO" id="GO:0005762">
    <property type="term" value="C:mitochondrial large ribosomal subunit"/>
    <property type="evidence" value="ECO:0007669"/>
    <property type="project" value="EnsemblFungi"/>
</dbReference>
<dbReference type="InParanoid" id="A7TEQ4"/>
<proteinExistence type="inferred from homology"/>